<dbReference type="STRING" id="84029.CROST_39070"/>
<dbReference type="Proteomes" id="UP000190951">
    <property type="component" value="Chromosome"/>
</dbReference>
<reference evidence="1 2" key="1">
    <citation type="submission" date="2022-04" db="EMBL/GenBank/DDBJ databases">
        <title>Genome sequence of C. roseum typestrain.</title>
        <authorList>
            <person name="Poehlein A."/>
            <person name="Schoch T."/>
            <person name="Duerre P."/>
            <person name="Daniel R."/>
        </authorList>
    </citation>
    <scope>NUCLEOTIDE SEQUENCE [LARGE SCALE GENOMIC DNA]</scope>
    <source>
        <strain evidence="1 2">DSM 7320</strain>
    </source>
</reference>
<dbReference type="AlphaFoldDB" id="A0A1S8KZ31"/>
<proteinExistence type="predicted"/>
<evidence type="ECO:0000313" key="1">
    <source>
        <dbReference type="EMBL" id="URZ12818.1"/>
    </source>
</evidence>
<organism evidence="1 2">
    <name type="scientific">Clostridium felsineum</name>
    <dbReference type="NCBI Taxonomy" id="36839"/>
    <lineage>
        <taxon>Bacteria</taxon>
        <taxon>Bacillati</taxon>
        <taxon>Bacillota</taxon>
        <taxon>Clostridia</taxon>
        <taxon>Eubacteriales</taxon>
        <taxon>Clostridiaceae</taxon>
        <taxon>Clostridium</taxon>
    </lineage>
</organism>
<keyword evidence="2" id="KW-1185">Reference proteome</keyword>
<dbReference type="RefSeq" id="WP_077832299.1">
    <property type="nucleotide sequence ID" value="NZ_CP096983.1"/>
</dbReference>
<gene>
    <name evidence="1" type="ORF">CROST_035630</name>
</gene>
<dbReference type="EMBL" id="CP096983">
    <property type="protein sequence ID" value="URZ12818.1"/>
    <property type="molecule type" value="Genomic_DNA"/>
</dbReference>
<protein>
    <submittedName>
        <fullName evidence="1">Uncharacterized protein</fullName>
    </submittedName>
</protein>
<sequence>MALNRDHISIDVSNINSAITLLNRIVTDEGNGNSKLKSAAKSVSEDLKCSSAATLVDKMNKCTTDVNSQIESLKNSIAGIKQIVGDFEEADRKIAQSEKLNTTVIYR</sequence>
<evidence type="ECO:0000313" key="2">
    <source>
        <dbReference type="Proteomes" id="UP000190951"/>
    </source>
</evidence>
<dbReference type="KEGG" id="crw:CROST_035630"/>
<accession>A0A1S8KZ31</accession>
<name>A0A1S8KZ31_9CLOT</name>